<name>A0A3M7SZM5_BRAPC</name>
<comment type="caution">
    <text evidence="2">The sequence shown here is derived from an EMBL/GenBank/DDBJ whole genome shotgun (WGS) entry which is preliminary data.</text>
</comment>
<evidence type="ECO:0000313" key="2">
    <source>
        <dbReference type="EMBL" id="RNA41040.1"/>
    </source>
</evidence>
<protein>
    <submittedName>
        <fullName evidence="2">Uncharacterized protein</fullName>
    </submittedName>
</protein>
<dbReference type="Proteomes" id="UP000276133">
    <property type="component" value="Unassembled WGS sequence"/>
</dbReference>
<feature type="region of interest" description="Disordered" evidence="1">
    <location>
        <begin position="1"/>
        <end position="21"/>
    </location>
</feature>
<dbReference type="AlphaFoldDB" id="A0A3M7SZM5"/>
<evidence type="ECO:0000313" key="3">
    <source>
        <dbReference type="Proteomes" id="UP000276133"/>
    </source>
</evidence>
<dbReference type="EMBL" id="REGN01000561">
    <property type="protein sequence ID" value="RNA41040.1"/>
    <property type="molecule type" value="Genomic_DNA"/>
</dbReference>
<feature type="non-terminal residue" evidence="2">
    <location>
        <position position="211"/>
    </location>
</feature>
<evidence type="ECO:0000256" key="1">
    <source>
        <dbReference type="SAM" id="MobiDB-lite"/>
    </source>
</evidence>
<keyword evidence="3" id="KW-1185">Reference proteome</keyword>
<proteinExistence type="predicted"/>
<organism evidence="2 3">
    <name type="scientific">Brachionus plicatilis</name>
    <name type="common">Marine rotifer</name>
    <name type="synonym">Brachionus muelleri</name>
    <dbReference type="NCBI Taxonomy" id="10195"/>
    <lineage>
        <taxon>Eukaryota</taxon>
        <taxon>Metazoa</taxon>
        <taxon>Spiralia</taxon>
        <taxon>Gnathifera</taxon>
        <taxon>Rotifera</taxon>
        <taxon>Eurotatoria</taxon>
        <taxon>Monogononta</taxon>
        <taxon>Pseudotrocha</taxon>
        <taxon>Ploima</taxon>
        <taxon>Brachionidae</taxon>
        <taxon>Brachionus</taxon>
    </lineage>
</organism>
<sequence>MAKMGSSLYPCKQSRDEKSKSLQCDVCKIEMKTINQFYRCPSCAKIEASEGYFEKKKIEKEKKEQELKESLPNYSLRSCDTSKKRSEPEVIELTDSDEEKDAKLANSIHGNKANETNYSKIAKIENKTEYIYKEWQIRTSDIESMEKMLRREVNEDMSNNLSCSEFPFKARGMYFRLGAYENKTQNLQEISPDKDSSIEFTEKEGIQINFI</sequence>
<gene>
    <name evidence="2" type="ORF">BpHYR1_035039</name>
</gene>
<accession>A0A3M7SZM5</accession>
<reference evidence="2 3" key="1">
    <citation type="journal article" date="2018" name="Sci. Rep.">
        <title>Genomic signatures of local adaptation to the degree of environmental predictability in rotifers.</title>
        <authorList>
            <person name="Franch-Gras L."/>
            <person name="Hahn C."/>
            <person name="Garcia-Roger E.M."/>
            <person name="Carmona M.J."/>
            <person name="Serra M."/>
            <person name="Gomez A."/>
        </authorList>
    </citation>
    <scope>NUCLEOTIDE SEQUENCE [LARGE SCALE GENOMIC DNA]</scope>
    <source>
        <strain evidence="2">HYR1</strain>
    </source>
</reference>